<evidence type="ECO:0000313" key="7">
    <source>
        <dbReference type="EMBL" id="HGZ12161.1"/>
    </source>
</evidence>
<dbReference type="InterPro" id="IPR003439">
    <property type="entry name" value="ABC_transporter-like_ATP-bd"/>
</dbReference>
<protein>
    <submittedName>
        <fullName evidence="7">ABC transporter ATP-binding protein</fullName>
    </submittedName>
</protein>
<dbReference type="AlphaFoldDB" id="A0A7C5EQ54"/>
<dbReference type="PANTHER" id="PTHR42794">
    <property type="entry name" value="HEMIN IMPORT ATP-BINDING PROTEIN HMUV"/>
    <property type="match status" value="1"/>
</dbReference>
<name>A0A7C5EQ54_9BACT</name>
<keyword evidence="2" id="KW-0547">Nucleotide-binding</keyword>
<sequence length="286" mass="31881">MLSPEIPRLPEGVVIRASGLDLGYGERLVLKDLNFEIRPGEFVGCLGPNGSGKSTLLNALCGFLPPRKGSLLYEGVPLRQMESRMRARRLAVVPQATEVHFPFTCFEVVLMGRYPHRRRWRHLGSEDLVAAVTAMARTTTTFLKDRPVTEVSGGERQRVIVARALAQTPEVLLLDEATSQMDVRKKLEIFEVLQFLNESHNVTVICAMHDLNLAALFCRRLMFLKEGRLIKDGPTEEVFTSETLREVYDTDMEVAWHPGHARPYAVMLPLSSGTGGLLLKGKVVTG</sequence>
<proteinExistence type="predicted"/>
<dbReference type="Gene3D" id="3.40.50.300">
    <property type="entry name" value="P-loop containing nucleotide triphosphate hydrolases"/>
    <property type="match status" value="1"/>
</dbReference>
<evidence type="ECO:0000259" key="6">
    <source>
        <dbReference type="PROSITE" id="PS50893"/>
    </source>
</evidence>
<gene>
    <name evidence="7" type="ORF">ENW48_08080</name>
</gene>
<accession>A0A7C5EQ54</accession>
<dbReference type="PROSITE" id="PS50893">
    <property type="entry name" value="ABC_TRANSPORTER_2"/>
    <property type="match status" value="1"/>
</dbReference>
<dbReference type="FunFam" id="3.40.50.300:FF:000134">
    <property type="entry name" value="Iron-enterobactin ABC transporter ATP-binding protein"/>
    <property type="match status" value="1"/>
</dbReference>
<dbReference type="GO" id="GO:0005524">
    <property type="term" value="F:ATP binding"/>
    <property type="evidence" value="ECO:0007669"/>
    <property type="project" value="UniProtKB-KW"/>
</dbReference>
<comment type="caution">
    <text evidence="7">The sequence shown here is derived from an EMBL/GenBank/DDBJ whole genome shotgun (WGS) entry which is preliminary data.</text>
</comment>
<dbReference type="CDD" id="cd03214">
    <property type="entry name" value="ABC_Iron-Siderophores_B12_Hemin"/>
    <property type="match status" value="1"/>
</dbReference>
<dbReference type="GO" id="GO:0016887">
    <property type="term" value="F:ATP hydrolysis activity"/>
    <property type="evidence" value="ECO:0007669"/>
    <property type="project" value="InterPro"/>
</dbReference>
<dbReference type="Pfam" id="PF00005">
    <property type="entry name" value="ABC_tran"/>
    <property type="match status" value="1"/>
</dbReference>
<dbReference type="InterPro" id="IPR027417">
    <property type="entry name" value="P-loop_NTPase"/>
</dbReference>
<keyword evidence="1" id="KW-0813">Transport</keyword>
<comment type="function">
    <text evidence="5">Part of the ABC transporter complex HmuTUV involved in hemin import. Responsible for energy coupling to the transport system.</text>
</comment>
<evidence type="ECO:0000256" key="2">
    <source>
        <dbReference type="ARBA" id="ARBA00022741"/>
    </source>
</evidence>
<evidence type="ECO:0000256" key="3">
    <source>
        <dbReference type="ARBA" id="ARBA00022840"/>
    </source>
</evidence>
<keyword evidence="3 7" id="KW-0067">ATP-binding</keyword>
<organism evidence="7">
    <name type="scientific">Desulfobacca acetoxidans</name>
    <dbReference type="NCBI Taxonomy" id="60893"/>
    <lineage>
        <taxon>Bacteria</taxon>
        <taxon>Pseudomonadati</taxon>
        <taxon>Thermodesulfobacteriota</taxon>
        <taxon>Desulfobaccia</taxon>
        <taxon>Desulfobaccales</taxon>
        <taxon>Desulfobaccaceae</taxon>
        <taxon>Desulfobacca</taxon>
    </lineage>
</organism>
<evidence type="ECO:0000256" key="5">
    <source>
        <dbReference type="ARBA" id="ARBA00037066"/>
    </source>
</evidence>
<dbReference type="SMART" id="SM00382">
    <property type="entry name" value="AAA"/>
    <property type="match status" value="1"/>
</dbReference>
<dbReference type="EMBL" id="DTKJ01000056">
    <property type="protein sequence ID" value="HGZ12161.1"/>
    <property type="molecule type" value="Genomic_DNA"/>
</dbReference>
<dbReference type="InterPro" id="IPR003593">
    <property type="entry name" value="AAA+_ATPase"/>
</dbReference>
<evidence type="ECO:0000256" key="4">
    <source>
        <dbReference type="ARBA" id="ARBA00022967"/>
    </source>
</evidence>
<dbReference type="PANTHER" id="PTHR42794:SF1">
    <property type="entry name" value="HEMIN IMPORT ATP-BINDING PROTEIN HMUV"/>
    <property type="match status" value="1"/>
</dbReference>
<evidence type="ECO:0000256" key="1">
    <source>
        <dbReference type="ARBA" id="ARBA00022448"/>
    </source>
</evidence>
<dbReference type="SUPFAM" id="SSF52540">
    <property type="entry name" value="P-loop containing nucleoside triphosphate hydrolases"/>
    <property type="match status" value="1"/>
</dbReference>
<dbReference type="InterPro" id="IPR017871">
    <property type="entry name" value="ABC_transporter-like_CS"/>
</dbReference>
<reference evidence="7" key="1">
    <citation type="journal article" date="2020" name="mSystems">
        <title>Genome- and Community-Level Interaction Insights into Carbon Utilization and Element Cycling Functions of Hydrothermarchaeota in Hydrothermal Sediment.</title>
        <authorList>
            <person name="Zhou Z."/>
            <person name="Liu Y."/>
            <person name="Xu W."/>
            <person name="Pan J."/>
            <person name="Luo Z.H."/>
            <person name="Li M."/>
        </authorList>
    </citation>
    <scope>NUCLEOTIDE SEQUENCE [LARGE SCALE GENOMIC DNA]</scope>
    <source>
        <strain evidence="7">SpSt-853</strain>
    </source>
</reference>
<feature type="domain" description="ABC transporter" evidence="6">
    <location>
        <begin position="15"/>
        <end position="251"/>
    </location>
</feature>
<dbReference type="PROSITE" id="PS00211">
    <property type="entry name" value="ABC_TRANSPORTER_1"/>
    <property type="match status" value="1"/>
</dbReference>
<keyword evidence="4" id="KW-1278">Translocase</keyword>